<reference evidence="2" key="1">
    <citation type="submission" date="2020-11" db="EMBL/GenBank/DDBJ databases">
        <authorList>
            <person name="Tran Van P."/>
        </authorList>
    </citation>
    <scope>NUCLEOTIDE SEQUENCE</scope>
</reference>
<organism evidence="2">
    <name type="scientific">Timema tahoe</name>
    <dbReference type="NCBI Taxonomy" id="61484"/>
    <lineage>
        <taxon>Eukaryota</taxon>
        <taxon>Metazoa</taxon>
        <taxon>Ecdysozoa</taxon>
        <taxon>Arthropoda</taxon>
        <taxon>Hexapoda</taxon>
        <taxon>Insecta</taxon>
        <taxon>Pterygota</taxon>
        <taxon>Neoptera</taxon>
        <taxon>Polyneoptera</taxon>
        <taxon>Phasmatodea</taxon>
        <taxon>Timematodea</taxon>
        <taxon>Timematoidea</taxon>
        <taxon>Timematidae</taxon>
        <taxon>Timema</taxon>
    </lineage>
</organism>
<dbReference type="GO" id="GO:0071208">
    <property type="term" value="F:histone pre-mRNA DCP binding"/>
    <property type="evidence" value="ECO:0007669"/>
    <property type="project" value="TreeGrafter"/>
</dbReference>
<name>A0A7R9NUA7_9NEOP</name>
<gene>
    <name evidence="2" type="ORF">TTEB3V08_LOCUS4812</name>
</gene>
<dbReference type="PANTHER" id="PTHR21196:SF1">
    <property type="entry name" value="U7 SNRNA-ASSOCIATED SM-LIKE PROTEIN LSM10"/>
    <property type="match status" value="1"/>
</dbReference>
<dbReference type="InterPro" id="IPR001163">
    <property type="entry name" value="Sm_dom_euk/arc"/>
</dbReference>
<proteinExistence type="predicted"/>
<dbReference type="EMBL" id="OE001428">
    <property type="protein sequence ID" value="CAD7456797.1"/>
    <property type="molecule type" value="Genomic_DNA"/>
</dbReference>
<evidence type="ECO:0000259" key="1">
    <source>
        <dbReference type="Pfam" id="PF01423"/>
    </source>
</evidence>
<dbReference type="SUPFAM" id="SSF50182">
    <property type="entry name" value="Sm-like ribonucleoproteins"/>
    <property type="match status" value="1"/>
</dbReference>
<dbReference type="InterPro" id="IPR052840">
    <property type="entry name" value="U7_snRNA_Sm-like"/>
</dbReference>
<dbReference type="GO" id="GO:0016604">
    <property type="term" value="C:nuclear body"/>
    <property type="evidence" value="ECO:0007669"/>
    <property type="project" value="TreeGrafter"/>
</dbReference>
<dbReference type="GO" id="GO:0071254">
    <property type="term" value="C:cytoplasmic U snRNP body"/>
    <property type="evidence" value="ECO:0007669"/>
    <property type="project" value="TreeGrafter"/>
</dbReference>
<evidence type="ECO:0000313" key="2">
    <source>
        <dbReference type="EMBL" id="CAD7456797.1"/>
    </source>
</evidence>
<protein>
    <recommendedName>
        <fullName evidence="1">Sm domain-containing protein</fullName>
    </recommendedName>
</protein>
<dbReference type="InterPro" id="IPR010920">
    <property type="entry name" value="LSM_dom_sf"/>
</dbReference>
<feature type="domain" description="Sm" evidence="1">
    <location>
        <begin position="20"/>
        <end position="82"/>
    </location>
</feature>
<dbReference type="PANTHER" id="PTHR21196">
    <property type="entry name" value="U7 SNRNA-ASSOCIATED SM-LIKE PROTEIN LSM10"/>
    <property type="match status" value="1"/>
</dbReference>
<dbReference type="CDD" id="cd01733">
    <property type="entry name" value="LSm10"/>
    <property type="match status" value="1"/>
</dbReference>
<dbReference type="GO" id="GO:0006398">
    <property type="term" value="P:mRNA 3'-end processing by stem-loop binding and cleavage"/>
    <property type="evidence" value="ECO:0007669"/>
    <property type="project" value="TreeGrafter"/>
</dbReference>
<dbReference type="AlphaFoldDB" id="A0A7R9NUA7"/>
<sequence length="90" mass="10450">MAVTSRRERYNLFNGMVCLIQALKGKFTMIDLRNESTVTGKIDEVDGFMNVTMTTVIFTDARGDHYPFESFYVQARNIRYVHIPDEVRAH</sequence>
<accession>A0A7R9NUA7</accession>
<dbReference type="GO" id="GO:0071209">
    <property type="term" value="F:U7 snRNA binding"/>
    <property type="evidence" value="ECO:0007669"/>
    <property type="project" value="TreeGrafter"/>
</dbReference>
<dbReference type="Pfam" id="PF01423">
    <property type="entry name" value="LSM"/>
    <property type="match status" value="1"/>
</dbReference>
<dbReference type="Gene3D" id="2.30.30.100">
    <property type="match status" value="1"/>
</dbReference>